<evidence type="ECO:0000313" key="1">
    <source>
        <dbReference type="EMBL" id="GAA3693002.1"/>
    </source>
</evidence>
<name>A0ABP7CQM2_9ACTN</name>
<sequence length="300" mass="31493">MDAMDALFAGLVDDAAVFPPGNASVADAVHRHREHRAAWYAPVIGPLVVPDTELAALSRAVADSGTGPDDERLAVSVVISSGAGGLVALARRDLPGLEVVAAEIALRDLDDLPGNAGRVVAAAEELDPEAVSVFVEVPYGHGWIGAVEVIEAASLYGKIRTGGLEPDAFPTADQLARQLSVLIEADLPFKATAGLHRAWPNRVTDERGQTLHQHGFVTVLMAIEALIDGAGTDAAVDLLALDDPGRIFTALQGWDVPAANRVRRRFRSFGCCGVTEPVDDLVALGLLRAPESHESSDAGR</sequence>
<evidence type="ECO:0000313" key="2">
    <source>
        <dbReference type="Proteomes" id="UP001500051"/>
    </source>
</evidence>
<proteinExistence type="predicted"/>
<keyword evidence="2" id="KW-1185">Reference proteome</keyword>
<organism evidence="1 2">
    <name type="scientific">Microlunatus aurantiacus</name>
    <dbReference type="NCBI Taxonomy" id="446786"/>
    <lineage>
        <taxon>Bacteria</taxon>
        <taxon>Bacillati</taxon>
        <taxon>Actinomycetota</taxon>
        <taxon>Actinomycetes</taxon>
        <taxon>Propionibacteriales</taxon>
        <taxon>Propionibacteriaceae</taxon>
        <taxon>Microlunatus</taxon>
    </lineage>
</organism>
<comment type="caution">
    <text evidence="1">The sequence shown here is derived from an EMBL/GenBank/DDBJ whole genome shotgun (WGS) entry which is preliminary data.</text>
</comment>
<dbReference type="EMBL" id="BAAAYX010000002">
    <property type="protein sequence ID" value="GAA3693002.1"/>
    <property type="molecule type" value="Genomic_DNA"/>
</dbReference>
<reference evidence="2" key="1">
    <citation type="journal article" date="2019" name="Int. J. Syst. Evol. Microbiol.">
        <title>The Global Catalogue of Microorganisms (GCM) 10K type strain sequencing project: providing services to taxonomists for standard genome sequencing and annotation.</title>
        <authorList>
            <consortium name="The Broad Institute Genomics Platform"/>
            <consortium name="The Broad Institute Genome Sequencing Center for Infectious Disease"/>
            <person name="Wu L."/>
            <person name="Ma J."/>
        </authorList>
    </citation>
    <scope>NUCLEOTIDE SEQUENCE [LARGE SCALE GENOMIC DNA]</scope>
    <source>
        <strain evidence="2">JCM 16548</strain>
    </source>
</reference>
<accession>A0ABP7CQM2</accession>
<dbReference type="Proteomes" id="UP001500051">
    <property type="component" value="Unassembled WGS sequence"/>
</dbReference>
<dbReference type="RefSeq" id="WP_344810760.1">
    <property type="nucleotide sequence ID" value="NZ_BAAAYX010000002.1"/>
</dbReference>
<protein>
    <submittedName>
        <fullName evidence="1">Uncharacterized protein</fullName>
    </submittedName>
</protein>
<gene>
    <name evidence="1" type="ORF">GCM10022204_05780</name>
</gene>